<gene>
    <name evidence="2" type="ORF">HRJ53_29560</name>
</gene>
<comment type="caution">
    <text evidence="2">The sequence shown here is derived from an EMBL/GenBank/DDBJ whole genome shotgun (WGS) entry which is preliminary data.</text>
</comment>
<evidence type="ECO:0000313" key="3">
    <source>
        <dbReference type="Proteomes" id="UP000567293"/>
    </source>
</evidence>
<dbReference type="Proteomes" id="UP000567293">
    <property type="component" value="Unassembled WGS sequence"/>
</dbReference>
<keyword evidence="1" id="KW-0175">Coiled coil</keyword>
<accession>A0A7V8T0H2</accession>
<name>A0A7V8T0H2_9BACT</name>
<keyword evidence="3" id="KW-1185">Reference proteome</keyword>
<reference evidence="2" key="1">
    <citation type="submission" date="2020-06" db="EMBL/GenBank/DDBJ databases">
        <title>Legume-microbial interactions unlock mineral nutrients during tropical forest succession.</title>
        <authorList>
            <person name="Epihov D.Z."/>
        </authorList>
    </citation>
    <scope>NUCLEOTIDE SEQUENCE [LARGE SCALE GENOMIC DNA]</scope>
    <source>
        <strain evidence="2">Pan2503</strain>
    </source>
</reference>
<evidence type="ECO:0000256" key="1">
    <source>
        <dbReference type="SAM" id="Coils"/>
    </source>
</evidence>
<organism evidence="2 3">
    <name type="scientific">Candidatus Acidiferrum panamense</name>
    <dbReference type="NCBI Taxonomy" id="2741543"/>
    <lineage>
        <taxon>Bacteria</taxon>
        <taxon>Pseudomonadati</taxon>
        <taxon>Acidobacteriota</taxon>
        <taxon>Terriglobia</taxon>
        <taxon>Candidatus Acidiferrales</taxon>
        <taxon>Candidatus Acidiferrum</taxon>
    </lineage>
</organism>
<dbReference type="EMBL" id="JACDQQ010002856">
    <property type="protein sequence ID" value="MBA0089158.1"/>
    <property type="molecule type" value="Genomic_DNA"/>
</dbReference>
<sequence>MGKPTQLEFQWKPLGLKYIELLESDLELERKRNDQLRSDVEFYRGKVERLELAIAQTSSVPAQQAIASNWVETPESKRRVEGMLRQVTGKKPWREVQREWNNLSEAQQEQAIAAGTLAPEEVKE</sequence>
<dbReference type="AlphaFoldDB" id="A0A7V8T0H2"/>
<feature type="coiled-coil region" evidence="1">
    <location>
        <begin position="19"/>
        <end position="53"/>
    </location>
</feature>
<evidence type="ECO:0000313" key="2">
    <source>
        <dbReference type="EMBL" id="MBA0089158.1"/>
    </source>
</evidence>
<proteinExistence type="predicted"/>
<protein>
    <submittedName>
        <fullName evidence="2">Uncharacterized protein</fullName>
    </submittedName>
</protein>